<dbReference type="PANTHER" id="PTHR11590">
    <property type="entry name" value="PROTEIN-GLUTAMINE GAMMA-GLUTAMYLTRANSFERASE"/>
    <property type="match status" value="1"/>
</dbReference>
<dbReference type="InterPro" id="IPR036238">
    <property type="entry name" value="Transglutaminase_C_sf"/>
</dbReference>
<evidence type="ECO:0000256" key="1">
    <source>
        <dbReference type="ARBA" id="ARBA00005968"/>
    </source>
</evidence>
<name>A0A1J1IAY3_9DIPT</name>
<dbReference type="SUPFAM" id="SSF54001">
    <property type="entry name" value="Cysteine proteinases"/>
    <property type="match status" value="1"/>
</dbReference>
<keyword evidence="11" id="KW-1185">Reference proteome</keyword>
<dbReference type="InterPro" id="IPR038765">
    <property type="entry name" value="Papain-like_cys_pep_sf"/>
</dbReference>
<proteinExistence type="inferred from homology"/>
<accession>A0A1J1IAY3</accession>
<comment type="cofactor">
    <cofactor evidence="8">
        <name>Ca(2+)</name>
        <dbReference type="ChEBI" id="CHEBI:29108"/>
    </cofactor>
    <text evidence="8">Binds 1 Ca(2+) ion per subunit.</text>
</comment>
<keyword evidence="3 8" id="KW-0479">Metal-binding</keyword>
<feature type="binding site" evidence="8">
    <location>
        <position position="419"/>
    </location>
    <ligand>
        <name>Ca(2+)</name>
        <dbReference type="ChEBI" id="CHEBI:29108"/>
    </ligand>
</feature>
<dbReference type="AlphaFoldDB" id="A0A1J1IAY3"/>
<dbReference type="PANTHER" id="PTHR11590:SF69">
    <property type="entry name" value="RE08173P"/>
    <property type="match status" value="1"/>
</dbReference>
<evidence type="ECO:0000256" key="2">
    <source>
        <dbReference type="ARBA" id="ARBA00022679"/>
    </source>
</evidence>
<dbReference type="FunFam" id="2.60.40.10:FF:002167">
    <property type="entry name" value="Transglutaminase, isoform B"/>
    <property type="match status" value="1"/>
</dbReference>
<evidence type="ECO:0000256" key="8">
    <source>
        <dbReference type="PIRSR" id="PIRSR000459-2"/>
    </source>
</evidence>
<dbReference type="InterPro" id="IPR008958">
    <property type="entry name" value="Transglutaminase_C"/>
</dbReference>
<sequence length="676" mass="76765">MFIISDSVSHDLLTIEKVDLSTARNGKIHHTDRFDLMKRDIPKLVIRRGHPFKLQLHCNRPYNIEKDAISLVFAVADVDRPSFGHGTLIAVALKHKSTDLGRSFEWGASINSINGDLLEILIKPAANAIVTQWKLDIDTKLINTTVAKSYSLAQPFYVLFNPWCREDQVYLEDERARNEYVLSDTTLIWKGTYNRLRPTPWRLGQFERDVLDCALHVIAYVGKIGPSSRGDPVKVSRALSAAVNSPDDDGLLLGNWSNDFSGGTAPTKWGGSVDIMQRFYRKKKPVKFAQCWVFAGCLTTIARAVGIPSRIITNYSSAHDTQASMTVDYFVDDDGKIMEEMNADSIWNYHVWNEVWMARPDLSNNENGDYDGFQAVDATPQEMSDQLFRCGPASVAGVKRGEILKPYDNTFLYAEVNADKVFWRYTGVGNPLKLIKKDEFGIGHFISTKAIGRWERQDITRTYKYEEKTGEERATMLKALRQANSAFSRYYLNEEFNEVQFHFELKDDIKIGEDFSVMLNIKNKSSEKKHIVNGNLASVEDTDYEYFAQDDFRVRKPDIKIIFTGKPTHDVAHDIHVRLENSLPIPMTKGVFTIEGSGIQEPMILKVPDVQPKAFAETRFAYKPPYVGSVKLIAKFTSKEMDDVDGYRVFEIAPKPEDILTPEANNDTIEKTDVIE</sequence>
<feature type="binding site" evidence="8">
    <location>
        <position position="472"/>
    </location>
    <ligand>
        <name>Ca(2+)</name>
        <dbReference type="ChEBI" id="CHEBI:29108"/>
    </ligand>
</feature>
<dbReference type="FunFam" id="2.60.40.10:FF:000090">
    <property type="entry name" value="Protein-glutamine gamma-glutamyltransferase 2"/>
    <property type="match status" value="1"/>
</dbReference>
<evidence type="ECO:0000313" key="10">
    <source>
        <dbReference type="EMBL" id="CRK97400.1"/>
    </source>
</evidence>
<feature type="active site" evidence="7">
    <location>
        <position position="291"/>
    </location>
</feature>
<dbReference type="EC" id="2.3.2.13" evidence="6"/>
<feature type="active site" evidence="7">
    <location>
        <position position="350"/>
    </location>
</feature>
<dbReference type="Pfam" id="PF00868">
    <property type="entry name" value="Transglut_N"/>
    <property type="match status" value="1"/>
</dbReference>
<dbReference type="Pfam" id="PF01841">
    <property type="entry name" value="Transglut_core"/>
    <property type="match status" value="1"/>
</dbReference>
<dbReference type="EMBL" id="CVRI01000047">
    <property type="protein sequence ID" value="CRK97400.1"/>
    <property type="molecule type" value="Genomic_DNA"/>
</dbReference>
<comment type="similarity">
    <text evidence="1">Belongs to the transglutaminase superfamily. Transglutaminase family.</text>
</comment>
<dbReference type="Pfam" id="PF00927">
    <property type="entry name" value="Transglut_C"/>
    <property type="match status" value="1"/>
</dbReference>
<dbReference type="Gene3D" id="2.60.40.10">
    <property type="entry name" value="Immunoglobulins"/>
    <property type="match status" value="2"/>
</dbReference>
<dbReference type="SMART" id="SM00460">
    <property type="entry name" value="TGc"/>
    <property type="match status" value="1"/>
</dbReference>
<dbReference type="InterPro" id="IPR013783">
    <property type="entry name" value="Ig-like_fold"/>
</dbReference>
<dbReference type="SUPFAM" id="SSF49309">
    <property type="entry name" value="Transglutaminase, two C-terminal domains"/>
    <property type="match status" value="2"/>
</dbReference>
<dbReference type="GO" id="GO:0046872">
    <property type="term" value="F:metal ion binding"/>
    <property type="evidence" value="ECO:0007669"/>
    <property type="project" value="UniProtKB-KW"/>
</dbReference>
<dbReference type="STRING" id="568069.A0A1J1IAY3"/>
<dbReference type="InterPro" id="IPR023608">
    <property type="entry name" value="Transglutaminase_animal"/>
</dbReference>
<dbReference type="Proteomes" id="UP000183832">
    <property type="component" value="Unassembled WGS sequence"/>
</dbReference>
<dbReference type="SUPFAM" id="SSF81296">
    <property type="entry name" value="E set domains"/>
    <property type="match status" value="1"/>
</dbReference>
<dbReference type="FunFam" id="3.90.260.10:FF:000001">
    <property type="entry name" value="Protein-glutamine gamma-glutamyltransferase 2"/>
    <property type="match status" value="1"/>
</dbReference>
<feature type="binding site" evidence="8">
    <location>
        <position position="417"/>
    </location>
    <ligand>
        <name>Ca(2+)</name>
        <dbReference type="ChEBI" id="CHEBI:29108"/>
    </ligand>
</feature>
<evidence type="ECO:0000313" key="11">
    <source>
        <dbReference type="Proteomes" id="UP000183832"/>
    </source>
</evidence>
<dbReference type="GO" id="GO:0003810">
    <property type="term" value="F:protein-glutamine gamma-glutamyltransferase activity"/>
    <property type="evidence" value="ECO:0007669"/>
    <property type="project" value="UniProtKB-EC"/>
</dbReference>
<evidence type="ECO:0000256" key="3">
    <source>
        <dbReference type="ARBA" id="ARBA00022723"/>
    </source>
</evidence>
<dbReference type="OrthoDB" id="437511at2759"/>
<dbReference type="InterPro" id="IPR001102">
    <property type="entry name" value="Transglutaminase_N"/>
</dbReference>
<gene>
    <name evidence="10" type="primary">putative Annulin</name>
    <name evidence="10" type="ORF">CLUMA_CG010790</name>
</gene>
<reference evidence="10 11" key="1">
    <citation type="submission" date="2015-04" db="EMBL/GenBank/DDBJ databases">
        <authorList>
            <person name="Syromyatnikov M.Y."/>
            <person name="Popov V.N."/>
        </authorList>
    </citation>
    <scope>NUCLEOTIDE SEQUENCE [LARGE SCALE GENOMIC DNA]</scope>
</reference>
<feature type="active site" evidence="7">
    <location>
        <position position="377"/>
    </location>
</feature>
<dbReference type="InterPro" id="IPR050779">
    <property type="entry name" value="Transglutaminase"/>
</dbReference>
<evidence type="ECO:0000256" key="4">
    <source>
        <dbReference type="ARBA" id="ARBA00022837"/>
    </source>
</evidence>
<keyword evidence="5" id="KW-0012">Acyltransferase</keyword>
<feature type="binding site" evidence="8">
    <location>
        <position position="467"/>
    </location>
    <ligand>
        <name>Ca(2+)</name>
        <dbReference type="ChEBI" id="CHEBI:29108"/>
    </ligand>
</feature>
<evidence type="ECO:0000259" key="9">
    <source>
        <dbReference type="SMART" id="SM00460"/>
    </source>
</evidence>
<dbReference type="PIRSF" id="PIRSF000459">
    <property type="entry name" value="TGM_EBP42"/>
    <property type="match status" value="1"/>
</dbReference>
<keyword evidence="2" id="KW-0808">Transferase</keyword>
<keyword evidence="4 8" id="KW-0106">Calcium</keyword>
<feature type="domain" description="Transglutaminase-like" evidence="9">
    <location>
        <begin position="283"/>
        <end position="380"/>
    </location>
</feature>
<evidence type="ECO:0000256" key="6">
    <source>
        <dbReference type="ARBA" id="ARBA00024222"/>
    </source>
</evidence>
<organism evidence="10 11">
    <name type="scientific">Clunio marinus</name>
    <dbReference type="NCBI Taxonomy" id="568069"/>
    <lineage>
        <taxon>Eukaryota</taxon>
        <taxon>Metazoa</taxon>
        <taxon>Ecdysozoa</taxon>
        <taxon>Arthropoda</taxon>
        <taxon>Hexapoda</taxon>
        <taxon>Insecta</taxon>
        <taxon>Pterygota</taxon>
        <taxon>Neoptera</taxon>
        <taxon>Endopterygota</taxon>
        <taxon>Diptera</taxon>
        <taxon>Nematocera</taxon>
        <taxon>Chironomoidea</taxon>
        <taxon>Chironomidae</taxon>
        <taxon>Clunio</taxon>
    </lineage>
</organism>
<protein>
    <recommendedName>
        <fullName evidence="6">protein-glutamine gamma-glutamyltransferase</fullName>
        <ecNumber evidence="6">2.3.2.13</ecNumber>
    </recommendedName>
</protein>
<dbReference type="InterPro" id="IPR036985">
    <property type="entry name" value="Transglutaminase-like_sf"/>
</dbReference>
<evidence type="ECO:0000256" key="7">
    <source>
        <dbReference type="PIRSR" id="PIRSR000459-1"/>
    </source>
</evidence>
<dbReference type="InterPro" id="IPR014756">
    <property type="entry name" value="Ig_E-set"/>
</dbReference>
<dbReference type="InterPro" id="IPR002931">
    <property type="entry name" value="Transglutaminase-like"/>
</dbReference>
<evidence type="ECO:0000256" key="5">
    <source>
        <dbReference type="ARBA" id="ARBA00023315"/>
    </source>
</evidence>
<dbReference type="Gene3D" id="3.90.260.10">
    <property type="entry name" value="Transglutaminase-like"/>
    <property type="match status" value="1"/>
</dbReference>